<dbReference type="Proteomes" id="UP001595547">
    <property type="component" value="Unassembled WGS sequence"/>
</dbReference>
<dbReference type="EMBL" id="JBHRTO010000001">
    <property type="protein sequence ID" value="MFC3181413.1"/>
    <property type="molecule type" value="Genomic_DNA"/>
</dbReference>
<reference evidence="4" key="1">
    <citation type="journal article" date="2019" name="Int. J. Syst. Evol. Microbiol.">
        <title>The Global Catalogue of Microorganisms (GCM) 10K type strain sequencing project: providing services to taxonomists for standard genome sequencing and annotation.</title>
        <authorList>
            <consortium name="The Broad Institute Genomics Platform"/>
            <consortium name="The Broad Institute Genome Sequencing Center for Infectious Disease"/>
            <person name="Wu L."/>
            <person name="Ma J."/>
        </authorList>
    </citation>
    <scope>NUCLEOTIDE SEQUENCE [LARGE SCALE GENOMIC DNA]</scope>
    <source>
        <strain evidence="4">KCTC 52039</strain>
    </source>
</reference>
<comment type="caution">
    <text evidence="3">The sequence shown here is derived from an EMBL/GenBank/DDBJ whole genome shotgun (WGS) entry which is preliminary data.</text>
</comment>
<dbReference type="Pfam" id="PF03703">
    <property type="entry name" value="bPH_2"/>
    <property type="match status" value="1"/>
</dbReference>
<dbReference type="NCBIfam" id="NF040894">
    <property type="entry name" value="puhB_PGC"/>
    <property type="match status" value="1"/>
</dbReference>
<dbReference type="InterPro" id="IPR054839">
    <property type="entry name" value="puhB_PGC"/>
</dbReference>
<name>A0ABV7J0P4_9RHOB</name>
<feature type="transmembrane region" description="Helical" evidence="1">
    <location>
        <begin position="39"/>
        <end position="57"/>
    </location>
</feature>
<dbReference type="RefSeq" id="WP_380073990.1">
    <property type="nucleotide sequence ID" value="NZ_JBHRTO010000001.1"/>
</dbReference>
<keyword evidence="1" id="KW-1133">Transmembrane helix</keyword>
<feature type="transmembrane region" description="Helical" evidence="1">
    <location>
        <begin position="69"/>
        <end position="92"/>
    </location>
</feature>
<evidence type="ECO:0000256" key="1">
    <source>
        <dbReference type="SAM" id="Phobius"/>
    </source>
</evidence>
<dbReference type="InterPro" id="IPR005182">
    <property type="entry name" value="YdbS-like_PH"/>
</dbReference>
<organism evidence="3 4">
    <name type="scientific">Cypionkella sinensis</name>
    <dbReference type="NCBI Taxonomy" id="1756043"/>
    <lineage>
        <taxon>Bacteria</taxon>
        <taxon>Pseudomonadati</taxon>
        <taxon>Pseudomonadota</taxon>
        <taxon>Alphaproteobacteria</taxon>
        <taxon>Rhodobacterales</taxon>
        <taxon>Paracoccaceae</taxon>
        <taxon>Cypionkella</taxon>
    </lineage>
</organism>
<accession>A0ABV7J0P4</accession>
<feature type="domain" description="YdbS-like PH" evidence="2">
    <location>
        <begin position="95"/>
        <end position="183"/>
    </location>
</feature>
<keyword evidence="1" id="KW-0472">Membrane</keyword>
<keyword evidence="1" id="KW-0812">Transmembrane</keyword>
<proteinExistence type="predicted"/>
<evidence type="ECO:0000259" key="2">
    <source>
        <dbReference type="Pfam" id="PF03703"/>
    </source>
</evidence>
<keyword evidence="4" id="KW-1185">Reference proteome</keyword>
<evidence type="ECO:0000313" key="4">
    <source>
        <dbReference type="Proteomes" id="UP001595547"/>
    </source>
</evidence>
<sequence length="209" mass="22541">MGHDDFATEPVRGLPERPPLGEELLWQGRPDALALARDAFKVTWVAGYFVALAVWRATSVSDGSPASVIAVMLPYLAIGLVACAILYLMAWVQARATVYTITTARVALRIGAALTVTLNVPFKQVGAAKLATKRNGTGSIALETLGDTRISYLVCWPHVRPWRFAKTQPTLRCIPDAARVAKILADAAETRISEPVVTRVMPAMAMAAE</sequence>
<protein>
    <submittedName>
        <fullName evidence="3">Photosynthetic complex putative assembly protein PuhB</fullName>
    </submittedName>
</protein>
<evidence type="ECO:0000313" key="3">
    <source>
        <dbReference type="EMBL" id="MFC3181413.1"/>
    </source>
</evidence>
<gene>
    <name evidence="3" type="primary">puhB</name>
    <name evidence="3" type="ORF">ACFOGH_10475</name>
</gene>